<evidence type="ECO:0000313" key="2">
    <source>
        <dbReference type="Proteomes" id="UP001172159"/>
    </source>
</evidence>
<gene>
    <name evidence="1" type="ORF">B0T21DRAFT_344859</name>
</gene>
<evidence type="ECO:0000313" key="1">
    <source>
        <dbReference type="EMBL" id="KAK0744696.1"/>
    </source>
</evidence>
<accession>A0AA40ESH6</accession>
<keyword evidence="2" id="KW-1185">Reference proteome</keyword>
<sequence length="286" mass="32249">MEIDRQLHNKKSEYLNRLEAELDTKLQSGHILNERRVVTQLLIEDQKLSEPRSIYAEKPTPSTNETNEGKLPQDIRSICGTTHCFFCYWDFASDRRFSTRYKARDHLERYYLDQYNETTTIRCPSPICGHDNVSGITAFKNHLATEHLYDVFAHRFVTFAFKKLKNILRPKGPVTLTAGVLGSSTKGAVEQRGSYSTSTTYPPSALQGLARRGGQISQSSACWTPILVRVAEMATHAHTNLHPNRPPSYRSAGQPILAHWLARCKLLKWPVALSGAQTRVPAASPL</sequence>
<protein>
    <submittedName>
        <fullName evidence="1">Uncharacterized protein</fullName>
    </submittedName>
</protein>
<organism evidence="1 2">
    <name type="scientific">Apiosordaria backusii</name>
    <dbReference type="NCBI Taxonomy" id="314023"/>
    <lineage>
        <taxon>Eukaryota</taxon>
        <taxon>Fungi</taxon>
        <taxon>Dikarya</taxon>
        <taxon>Ascomycota</taxon>
        <taxon>Pezizomycotina</taxon>
        <taxon>Sordariomycetes</taxon>
        <taxon>Sordariomycetidae</taxon>
        <taxon>Sordariales</taxon>
        <taxon>Lasiosphaeriaceae</taxon>
        <taxon>Apiosordaria</taxon>
    </lineage>
</organism>
<proteinExistence type="predicted"/>
<comment type="caution">
    <text evidence="1">The sequence shown here is derived from an EMBL/GenBank/DDBJ whole genome shotgun (WGS) entry which is preliminary data.</text>
</comment>
<reference evidence="1" key="1">
    <citation type="submission" date="2023-06" db="EMBL/GenBank/DDBJ databases">
        <title>Genome-scale phylogeny and comparative genomics of the fungal order Sordariales.</title>
        <authorList>
            <consortium name="Lawrence Berkeley National Laboratory"/>
            <person name="Hensen N."/>
            <person name="Bonometti L."/>
            <person name="Westerberg I."/>
            <person name="Brannstrom I.O."/>
            <person name="Guillou S."/>
            <person name="Cros-Aarteil S."/>
            <person name="Calhoun S."/>
            <person name="Haridas S."/>
            <person name="Kuo A."/>
            <person name="Mondo S."/>
            <person name="Pangilinan J."/>
            <person name="Riley R."/>
            <person name="Labutti K."/>
            <person name="Andreopoulos B."/>
            <person name="Lipzen A."/>
            <person name="Chen C."/>
            <person name="Yanf M."/>
            <person name="Daum C."/>
            <person name="Ng V."/>
            <person name="Clum A."/>
            <person name="Steindorff A."/>
            <person name="Ohm R."/>
            <person name="Martin F."/>
            <person name="Silar P."/>
            <person name="Natvig D."/>
            <person name="Lalanne C."/>
            <person name="Gautier V."/>
            <person name="Ament-Velasquez S.L."/>
            <person name="Kruys A."/>
            <person name="Hutchinson M.I."/>
            <person name="Powell A.J."/>
            <person name="Barry K."/>
            <person name="Miller A.N."/>
            <person name="Grigoriev I.V."/>
            <person name="Debuchy R."/>
            <person name="Gladieux P."/>
            <person name="Thoren M.H."/>
            <person name="Johannesson H."/>
        </authorList>
    </citation>
    <scope>NUCLEOTIDE SEQUENCE</scope>
    <source>
        <strain evidence="1">CBS 540.89</strain>
    </source>
</reference>
<name>A0AA40ESH6_9PEZI</name>
<dbReference type="AlphaFoldDB" id="A0AA40ESH6"/>
<dbReference type="Proteomes" id="UP001172159">
    <property type="component" value="Unassembled WGS sequence"/>
</dbReference>
<dbReference type="EMBL" id="JAUKTV010000002">
    <property type="protein sequence ID" value="KAK0744696.1"/>
    <property type="molecule type" value="Genomic_DNA"/>
</dbReference>